<dbReference type="EMBL" id="KE346358">
    <property type="protein sequence ID" value="EXC35352.1"/>
    <property type="molecule type" value="Genomic_DNA"/>
</dbReference>
<dbReference type="AlphaFoldDB" id="W9SN00"/>
<keyword evidence="3" id="KW-1185">Reference proteome</keyword>
<evidence type="ECO:0000256" key="1">
    <source>
        <dbReference type="SAM" id="MobiDB-lite"/>
    </source>
</evidence>
<dbReference type="Proteomes" id="UP000030645">
    <property type="component" value="Unassembled WGS sequence"/>
</dbReference>
<evidence type="ECO:0000313" key="3">
    <source>
        <dbReference type="Proteomes" id="UP000030645"/>
    </source>
</evidence>
<gene>
    <name evidence="2" type="ORF">L484_026677</name>
</gene>
<evidence type="ECO:0000313" key="2">
    <source>
        <dbReference type="EMBL" id="EXC35352.1"/>
    </source>
</evidence>
<name>W9SN00_9ROSA</name>
<proteinExistence type="predicted"/>
<accession>W9SN00</accession>
<feature type="region of interest" description="Disordered" evidence="1">
    <location>
        <begin position="49"/>
        <end position="91"/>
    </location>
</feature>
<sequence>MEGMPIYSTRRRPLEVMVASYIRNPTSFNLRHYSSAVTEAKQPLLNWKNKAAKPRPRGAGLSKKHSCPQDVHESFESSPNFDLGFAPPARA</sequence>
<protein>
    <submittedName>
        <fullName evidence="2">Uncharacterized protein</fullName>
    </submittedName>
</protein>
<feature type="compositionally biased region" description="Basic residues" evidence="1">
    <location>
        <begin position="50"/>
        <end position="66"/>
    </location>
</feature>
<organism evidence="2 3">
    <name type="scientific">Morus notabilis</name>
    <dbReference type="NCBI Taxonomy" id="981085"/>
    <lineage>
        <taxon>Eukaryota</taxon>
        <taxon>Viridiplantae</taxon>
        <taxon>Streptophyta</taxon>
        <taxon>Embryophyta</taxon>
        <taxon>Tracheophyta</taxon>
        <taxon>Spermatophyta</taxon>
        <taxon>Magnoliopsida</taxon>
        <taxon>eudicotyledons</taxon>
        <taxon>Gunneridae</taxon>
        <taxon>Pentapetalae</taxon>
        <taxon>rosids</taxon>
        <taxon>fabids</taxon>
        <taxon>Rosales</taxon>
        <taxon>Moraceae</taxon>
        <taxon>Moreae</taxon>
        <taxon>Morus</taxon>
    </lineage>
</organism>
<reference evidence="3" key="1">
    <citation type="submission" date="2013-01" db="EMBL/GenBank/DDBJ databases">
        <title>Draft Genome Sequence of a Mulberry Tree, Morus notabilis C.K. Schneid.</title>
        <authorList>
            <person name="He N."/>
            <person name="Zhao S."/>
        </authorList>
    </citation>
    <scope>NUCLEOTIDE SEQUENCE</scope>
</reference>